<dbReference type="GO" id="GO:0003723">
    <property type="term" value="F:RNA binding"/>
    <property type="evidence" value="ECO:0007669"/>
    <property type="project" value="InterPro"/>
</dbReference>
<dbReference type="EMBL" id="KY563742">
    <property type="protein sequence ID" value="AQM49992.1"/>
    <property type="molecule type" value="Genomic_RNA"/>
</dbReference>
<keyword evidence="3" id="KW-0548">Nucleotidyltransferase</keyword>
<name>A0A2K8FNV0_9VIRU</name>
<feature type="domain" description="RdRp catalytic" evidence="2">
    <location>
        <begin position="210"/>
        <end position="322"/>
    </location>
</feature>
<evidence type="ECO:0000259" key="2">
    <source>
        <dbReference type="PROSITE" id="PS50507"/>
    </source>
</evidence>
<evidence type="ECO:0000313" key="3">
    <source>
        <dbReference type="EMBL" id="AQM49992.1"/>
    </source>
</evidence>
<keyword evidence="3" id="KW-0808">Transferase</keyword>
<accession>A0A2K8FNV0</accession>
<dbReference type="Pfam" id="PF00998">
    <property type="entry name" value="RdRP_3"/>
    <property type="match status" value="1"/>
</dbReference>
<protein>
    <submittedName>
        <fullName evidence="3">RNA-dependent RNA polymerase</fullName>
    </submittedName>
</protein>
<dbReference type="SUPFAM" id="SSF56672">
    <property type="entry name" value="DNA/RNA polymerases"/>
    <property type="match status" value="1"/>
</dbReference>
<dbReference type="InterPro" id="IPR002166">
    <property type="entry name" value="RNA_pol_HCV"/>
</dbReference>
<dbReference type="GO" id="GO:0039694">
    <property type="term" value="P:viral RNA genome replication"/>
    <property type="evidence" value="ECO:0007669"/>
    <property type="project" value="InterPro"/>
</dbReference>
<keyword evidence="3" id="KW-0696">RNA-directed RNA polymerase</keyword>
<reference evidence="3" key="1">
    <citation type="journal article" date="2018" name="Arch. Virol.">
        <title>Characterization of a novel single-stranded RNA mycovirus related to invertebrate viruses from the plant pathogen Verticillium dahliae.</title>
        <authorList>
            <person name="Canizares M.C."/>
            <person name="Lopez-Escudero F.J."/>
            <person name="Perez-Artes E."/>
            <person name="Garcia-Pedrajas M.D."/>
        </authorList>
    </citation>
    <scope>NUCLEOTIDE SEQUENCE</scope>
    <source>
        <strain evidence="3">B4.3</strain>
    </source>
</reference>
<dbReference type="GO" id="GO:0003968">
    <property type="term" value="F:RNA-directed RNA polymerase activity"/>
    <property type="evidence" value="ECO:0007669"/>
    <property type="project" value="UniProtKB-KW"/>
</dbReference>
<dbReference type="InterPro" id="IPR043502">
    <property type="entry name" value="DNA/RNA_pol_sf"/>
</dbReference>
<organism evidence="3">
    <name type="scientific">Verticillium dahliae RNA virus</name>
    <dbReference type="NCBI Taxonomy" id="1945524"/>
    <lineage>
        <taxon>Viruses</taxon>
    </lineage>
</organism>
<dbReference type="CDD" id="cd23179">
    <property type="entry name" value="ps_ssRNAv_Tolivirales_RdRp"/>
    <property type="match status" value="1"/>
</dbReference>
<keyword evidence="1" id="KW-0693">Viral RNA replication</keyword>
<dbReference type="InterPro" id="IPR007094">
    <property type="entry name" value="RNA-dir_pol_PSvirus"/>
</dbReference>
<proteinExistence type="predicted"/>
<sequence length="516" mass="57857">MVPDHHRRKMRTAWTSGLEGTWVPGVHAACCCNERAALLHRALGPVPWPDDRAVGQQFASCFRSLRLLAARYCGYKWTHLQTAESYTGHLRRRYLEAERSLRLDGPLSRRDYRLTAFLKAEKVTTTKFHKPRLIFPRSPRYNLVLASWLKPFEHWLWGRLTLKWFFKGREPVWLERHLAGYGSSRVVAKGLSPRQRANLIARKFSSFESCVVFEADGKGFEAHVSSVQLREEHSVYAAAYGGDRSLSRVLSRQLVLAGSTPGGWVFSRPGGRASGDFNTGMGNSLIMLASVAAGIPKDVPYDLLVDGDNALVFLAGADAARVLPYFHDRVLNECGQELTLESPVSVLEKVRFGQSAPVNLGGGLGWTMVREWTKVLSGFASSHRWLNEPKFARRWLHDVCRCELSLARGVPVLQEVFLRMLRHIGRDGKRVSEAALVDYFVIGAWLAGEEDVVPVSLEARLSFERAFGLSVSDQRLMEIGTRPGFGLAESVVDYPAHTSALEAEPGLVESSWYVRY</sequence>
<dbReference type="PROSITE" id="PS50507">
    <property type="entry name" value="RDRP_SSRNA_POS"/>
    <property type="match status" value="1"/>
</dbReference>
<evidence type="ECO:0000256" key="1">
    <source>
        <dbReference type="ARBA" id="ARBA00022953"/>
    </source>
</evidence>